<dbReference type="InterPro" id="IPR007219">
    <property type="entry name" value="XnlR_reg_dom"/>
</dbReference>
<evidence type="ECO:0000256" key="5">
    <source>
        <dbReference type="ARBA" id="ARBA00023242"/>
    </source>
</evidence>
<evidence type="ECO:0000256" key="3">
    <source>
        <dbReference type="ARBA" id="ARBA00023015"/>
    </source>
</evidence>
<keyword evidence="9" id="KW-1185">Reference proteome</keyword>
<dbReference type="Proteomes" id="UP000799776">
    <property type="component" value="Unassembled WGS sequence"/>
</dbReference>
<evidence type="ECO:0000256" key="2">
    <source>
        <dbReference type="ARBA" id="ARBA00022723"/>
    </source>
</evidence>
<dbReference type="PANTHER" id="PTHR47338:SF10">
    <property type="entry name" value="TRANSCRIPTION FACTOR DOMAIN-CONTAINING PROTEIN-RELATED"/>
    <property type="match status" value="1"/>
</dbReference>
<dbReference type="Gene3D" id="4.10.240.10">
    <property type="entry name" value="Zn(2)-C6 fungal-type DNA-binding domain"/>
    <property type="match status" value="1"/>
</dbReference>
<dbReference type="AlphaFoldDB" id="A0A6A5YAP0"/>
<evidence type="ECO:0000256" key="4">
    <source>
        <dbReference type="ARBA" id="ARBA00023163"/>
    </source>
</evidence>
<dbReference type="EMBL" id="ML978715">
    <property type="protein sequence ID" value="KAF2088922.1"/>
    <property type="molecule type" value="Genomic_DNA"/>
</dbReference>
<proteinExistence type="predicted"/>
<dbReference type="CDD" id="cd12148">
    <property type="entry name" value="fungal_TF_MHR"/>
    <property type="match status" value="1"/>
</dbReference>
<keyword evidence="2" id="KW-0479">Metal-binding</keyword>
<evidence type="ECO:0000313" key="8">
    <source>
        <dbReference type="EMBL" id="KAF2088922.1"/>
    </source>
</evidence>
<name>A0A6A5YAP0_9PEZI</name>
<dbReference type="SUPFAM" id="SSF57701">
    <property type="entry name" value="Zn2/Cys6 DNA-binding domain"/>
    <property type="match status" value="1"/>
</dbReference>
<evidence type="ECO:0000313" key="9">
    <source>
        <dbReference type="Proteomes" id="UP000799776"/>
    </source>
</evidence>
<dbReference type="InterPro" id="IPR050815">
    <property type="entry name" value="TF_fung"/>
</dbReference>
<feature type="domain" description="Zn(2)-C6 fungal-type" evidence="7">
    <location>
        <begin position="48"/>
        <end position="78"/>
    </location>
</feature>
<sequence length="633" mass="70988">MAPARAGSPDESFFNDLSQQLDAEPSGGQTAASATRNAENAAKPKRIACVLCRKRKLKCDGQRPSCGTCKRLSHDCAYDEVRKKSGPKRGYVKALEARLQQVETMLKTQDVEPAQDTQDPATLFADRPRAPSMNNESPGGHVMNPDPQLFQTDNSSPKEFPAMNDGSMDTGSGSNPFSWEMIGLGLDEALPQQDVINELTQLYFDKVHPTFPMIHRPRFLAAMNLAPHMRPPICLRYIMWCFAASQTEKYSALQEHFYYRARKYAQQDEMKGFGEHTLTLAHCQAWVLIASYEFKCMYFPRAWLSVGRAVRLSQMMSLNKVDGVALDVKQCLPPPKDWTEREERRRTWWMCYNIDRYASIGTGWPMTIDERDIYTNLPVSDEAFDKSRQMDAPSMEEVLEGNGAASLSGTAGTIVMACLFGRNLTHLHRPTPDDNAHDINGEFWARHRNMDNLLLNLSLNLPDSLRLPGGLPDGNVVFTNMCIHTSAICLHQAAIFKAERNNLPSNIAQESKVRCVAAAAEIANIMRLCSHMDTSAMSPFMAFCLYVAARVFVQYLKNRPGDSQMNSSLEFLIRAMHVIKKRNPLTESFIVQLDLDLEGAGIMAGFQGKKREMSGWDPNKVSPRSCTQTELAC</sequence>
<dbReference type="SMART" id="SM00906">
    <property type="entry name" value="Fungal_trans"/>
    <property type="match status" value="1"/>
</dbReference>
<gene>
    <name evidence="8" type="ORF">K490DRAFT_38482</name>
</gene>
<dbReference type="OrthoDB" id="5600212at2759"/>
<evidence type="ECO:0000259" key="7">
    <source>
        <dbReference type="PROSITE" id="PS50048"/>
    </source>
</evidence>
<dbReference type="PANTHER" id="PTHR47338">
    <property type="entry name" value="ZN(II)2CYS6 TRANSCRIPTION FACTOR (EUROFUNG)-RELATED"/>
    <property type="match status" value="1"/>
</dbReference>
<dbReference type="SMART" id="SM00066">
    <property type="entry name" value="GAL4"/>
    <property type="match status" value="1"/>
</dbReference>
<dbReference type="GO" id="GO:0003677">
    <property type="term" value="F:DNA binding"/>
    <property type="evidence" value="ECO:0007669"/>
    <property type="project" value="InterPro"/>
</dbReference>
<evidence type="ECO:0000256" key="6">
    <source>
        <dbReference type="SAM" id="MobiDB-lite"/>
    </source>
</evidence>
<dbReference type="PROSITE" id="PS00463">
    <property type="entry name" value="ZN2_CY6_FUNGAL_1"/>
    <property type="match status" value="1"/>
</dbReference>
<comment type="subcellular location">
    <subcellularLocation>
        <location evidence="1">Nucleus</location>
    </subcellularLocation>
</comment>
<evidence type="ECO:0000256" key="1">
    <source>
        <dbReference type="ARBA" id="ARBA00004123"/>
    </source>
</evidence>
<dbReference type="InterPro" id="IPR001138">
    <property type="entry name" value="Zn2Cys6_DnaBD"/>
</dbReference>
<reference evidence="8" key="1">
    <citation type="journal article" date="2020" name="Stud. Mycol.">
        <title>101 Dothideomycetes genomes: a test case for predicting lifestyles and emergence of pathogens.</title>
        <authorList>
            <person name="Haridas S."/>
            <person name="Albert R."/>
            <person name="Binder M."/>
            <person name="Bloem J."/>
            <person name="Labutti K."/>
            <person name="Salamov A."/>
            <person name="Andreopoulos B."/>
            <person name="Baker S."/>
            <person name="Barry K."/>
            <person name="Bills G."/>
            <person name="Bluhm B."/>
            <person name="Cannon C."/>
            <person name="Castanera R."/>
            <person name="Culley D."/>
            <person name="Daum C."/>
            <person name="Ezra D."/>
            <person name="Gonzalez J."/>
            <person name="Henrissat B."/>
            <person name="Kuo A."/>
            <person name="Liang C."/>
            <person name="Lipzen A."/>
            <person name="Lutzoni F."/>
            <person name="Magnuson J."/>
            <person name="Mondo S."/>
            <person name="Nolan M."/>
            <person name="Ohm R."/>
            <person name="Pangilinan J."/>
            <person name="Park H.-J."/>
            <person name="Ramirez L."/>
            <person name="Alfaro M."/>
            <person name="Sun H."/>
            <person name="Tritt A."/>
            <person name="Yoshinaga Y."/>
            <person name="Zwiers L.-H."/>
            <person name="Turgeon B."/>
            <person name="Goodwin S."/>
            <person name="Spatafora J."/>
            <person name="Crous P."/>
            <person name="Grigoriev I."/>
        </authorList>
    </citation>
    <scope>NUCLEOTIDE SEQUENCE</scope>
    <source>
        <strain evidence="8">CBS 121410</strain>
    </source>
</reference>
<feature type="region of interest" description="Disordered" evidence="6">
    <location>
        <begin position="122"/>
        <end position="146"/>
    </location>
</feature>
<organism evidence="8 9">
    <name type="scientific">Saccharata proteae CBS 121410</name>
    <dbReference type="NCBI Taxonomy" id="1314787"/>
    <lineage>
        <taxon>Eukaryota</taxon>
        <taxon>Fungi</taxon>
        <taxon>Dikarya</taxon>
        <taxon>Ascomycota</taxon>
        <taxon>Pezizomycotina</taxon>
        <taxon>Dothideomycetes</taxon>
        <taxon>Dothideomycetes incertae sedis</taxon>
        <taxon>Botryosphaeriales</taxon>
        <taxon>Saccharataceae</taxon>
        <taxon>Saccharata</taxon>
    </lineage>
</organism>
<dbReference type="GO" id="GO:0008270">
    <property type="term" value="F:zinc ion binding"/>
    <property type="evidence" value="ECO:0007669"/>
    <property type="project" value="InterPro"/>
</dbReference>
<keyword evidence="3" id="KW-0805">Transcription regulation</keyword>
<dbReference type="GO" id="GO:0006351">
    <property type="term" value="P:DNA-templated transcription"/>
    <property type="evidence" value="ECO:0007669"/>
    <property type="project" value="InterPro"/>
</dbReference>
<keyword evidence="4" id="KW-0804">Transcription</keyword>
<dbReference type="Pfam" id="PF04082">
    <property type="entry name" value="Fungal_trans"/>
    <property type="match status" value="1"/>
</dbReference>
<feature type="region of interest" description="Disordered" evidence="6">
    <location>
        <begin position="1"/>
        <end position="42"/>
    </location>
</feature>
<accession>A0A6A5YAP0</accession>
<dbReference type="GO" id="GO:0000981">
    <property type="term" value="F:DNA-binding transcription factor activity, RNA polymerase II-specific"/>
    <property type="evidence" value="ECO:0007669"/>
    <property type="project" value="InterPro"/>
</dbReference>
<dbReference type="Pfam" id="PF00172">
    <property type="entry name" value="Zn_clus"/>
    <property type="match status" value="1"/>
</dbReference>
<protein>
    <recommendedName>
        <fullName evidence="7">Zn(2)-C6 fungal-type domain-containing protein</fullName>
    </recommendedName>
</protein>
<keyword evidence="5" id="KW-0539">Nucleus</keyword>
<dbReference type="PROSITE" id="PS50048">
    <property type="entry name" value="ZN2_CY6_FUNGAL_2"/>
    <property type="match status" value="1"/>
</dbReference>
<dbReference type="InterPro" id="IPR036864">
    <property type="entry name" value="Zn2-C6_fun-type_DNA-bd_sf"/>
</dbReference>
<dbReference type="CDD" id="cd00067">
    <property type="entry name" value="GAL4"/>
    <property type="match status" value="1"/>
</dbReference>
<dbReference type="GO" id="GO:0005634">
    <property type="term" value="C:nucleus"/>
    <property type="evidence" value="ECO:0007669"/>
    <property type="project" value="UniProtKB-SubCell"/>
</dbReference>
<feature type="compositionally biased region" description="Low complexity" evidence="6">
    <location>
        <begin position="30"/>
        <end position="41"/>
    </location>
</feature>